<comment type="caution">
    <text evidence="2">The sequence shown here is derived from an EMBL/GenBank/DDBJ whole genome shotgun (WGS) entry which is preliminary data.</text>
</comment>
<reference evidence="2 3" key="1">
    <citation type="submission" date="2014-06" db="EMBL/GenBank/DDBJ databases">
        <title>Whole Genome Sequences of Three Symbiotic Endozoicomonas Bacteria.</title>
        <authorList>
            <person name="Neave M.J."/>
            <person name="Apprill A."/>
            <person name="Voolstra C.R."/>
        </authorList>
    </citation>
    <scope>NUCLEOTIDE SEQUENCE [LARGE SCALE GENOMIC DNA]</scope>
    <source>
        <strain evidence="2 3">DSM 22380</strain>
    </source>
</reference>
<gene>
    <name evidence="2" type="ORF">GV64_18675</name>
</gene>
<proteinExistence type="predicted"/>
<protein>
    <submittedName>
        <fullName evidence="2">Uncharacterized protein</fullName>
    </submittedName>
</protein>
<sequence>MVASSRIPPKRRYTPLKATHPHSHRIKKRHYRTGKLKGKRVIHIASRKQFVKGIKRLFSLSKVFKSIRNRKINHLEQAVVLPPKAKSSKIDRRIGNMVLAIIRGDLNQMVKRKNSFRTQVNRDAFEQGKGPSAGADDTRLLFMEWAESIKNTPLKEQIRQLLKTRQSRFHKNAIAFMSIYGGLNDYTPYQADIVSSYNLLMRCLVDVLLPSEKDLQFITLACRKDELTPSAHTELLLKEILAIQPPPPAPTGGG</sequence>
<organism evidence="2 3">
    <name type="scientific">Endozoicomonas elysicola</name>
    <dbReference type="NCBI Taxonomy" id="305900"/>
    <lineage>
        <taxon>Bacteria</taxon>
        <taxon>Pseudomonadati</taxon>
        <taxon>Pseudomonadota</taxon>
        <taxon>Gammaproteobacteria</taxon>
        <taxon>Oceanospirillales</taxon>
        <taxon>Endozoicomonadaceae</taxon>
        <taxon>Endozoicomonas</taxon>
    </lineage>
</organism>
<name>A0A081KEA8_9GAMM</name>
<keyword evidence="3" id="KW-1185">Reference proteome</keyword>
<dbReference type="AlphaFoldDB" id="A0A081KEA8"/>
<evidence type="ECO:0000313" key="2">
    <source>
        <dbReference type="EMBL" id="KEI72484.1"/>
    </source>
</evidence>
<dbReference type="Proteomes" id="UP000027997">
    <property type="component" value="Unassembled WGS sequence"/>
</dbReference>
<accession>A0A081KEA8</accession>
<evidence type="ECO:0000256" key="1">
    <source>
        <dbReference type="SAM" id="MobiDB-lite"/>
    </source>
</evidence>
<feature type="compositionally biased region" description="Basic residues" evidence="1">
    <location>
        <begin position="8"/>
        <end position="26"/>
    </location>
</feature>
<dbReference type="RefSeq" id="WP_020584833.1">
    <property type="nucleotide sequence ID" value="NZ_JOJP01000001.1"/>
</dbReference>
<dbReference type="EMBL" id="JOJP01000001">
    <property type="protein sequence ID" value="KEI72484.1"/>
    <property type="molecule type" value="Genomic_DNA"/>
</dbReference>
<evidence type="ECO:0000313" key="3">
    <source>
        <dbReference type="Proteomes" id="UP000027997"/>
    </source>
</evidence>
<feature type="region of interest" description="Disordered" evidence="1">
    <location>
        <begin position="1"/>
        <end position="26"/>
    </location>
</feature>